<proteinExistence type="predicted"/>
<evidence type="ECO:0000256" key="2">
    <source>
        <dbReference type="SAM" id="MobiDB-lite"/>
    </source>
</evidence>
<comment type="caution">
    <text evidence="3">The sequence shown here is derived from an EMBL/GenBank/DDBJ whole genome shotgun (WGS) entry which is preliminary data.</text>
</comment>
<protein>
    <submittedName>
        <fullName evidence="3">Uncharacterized protein</fullName>
    </submittedName>
</protein>
<dbReference type="AlphaFoldDB" id="A0A4Z2G920"/>
<feature type="region of interest" description="Disordered" evidence="2">
    <location>
        <begin position="39"/>
        <end position="73"/>
    </location>
</feature>
<feature type="compositionally biased region" description="Polar residues" evidence="2">
    <location>
        <begin position="54"/>
        <end position="66"/>
    </location>
</feature>
<dbReference type="EMBL" id="SRLO01000652">
    <property type="protein sequence ID" value="TNN49535.1"/>
    <property type="molecule type" value="Genomic_DNA"/>
</dbReference>
<dbReference type="Proteomes" id="UP000314294">
    <property type="component" value="Unassembled WGS sequence"/>
</dbReference>
<organism evidence="3 4">
    <name type="scientific">Liparis tanakae</name>
    <name type="common">Tanaka's snailfish</name>
    <dbReference type="NCBI Taxonomy" id="230148"/>
    <lineage>
        <taxon>Eukaryota</taxon>
        <taxon>Metazoa</taxon>
        <taxon>Chordata</taxon>
        <taxon>Craniata</taxon>
        <taxon>Vertebrata</taxon>
        <taxon>Euteleostomi</taxon>
        <taxon>Actinopterygii</taxon>
        <taxon>Neopterygii</taxon>
        <taxon>Teleostei</taxon>
        <taxon>Neoteleostei</taxon>
        <taxon>Acanthomorphata</taxon>
        <taxon>Eupercaria</taxon>
        <taxon>Perciformes</taxon>
        <taxon>Cottioidei</taxon>
        <taxon>Cottales</taxon>
        <taxon>Liparidae</taxon>
        <taxon>Liparis</taxon>
    </lineage>
</organism>
<keyword evidence="4" id="KW-1185">Reference proteome</keyword>
<evidence type="ECO:0000256" key="1">
    <source>
        <dbReference type="SAM" id="Coils"/>
    </source>
</evidence>
<name>A0A4Z2G920_9TELE</name>
<sequence length="552" mass="62921">MKSNIGTICSGGPKRRPGSRRGKLFIVSEIATDEQSKWQITGPQRRKGSGCGSGTNVKLDQGSSWLPRTRPSKDISVKEEIEEDIMEDFEELSEEVEEGIDYFQGDAQEAGESILEEVQEQPSVSDSRENYSYTSISEDDESEKSDGLQEALEVKRRATAALEERKVNEALATTLRKKQAEKQSLRVEAEYLKVQVDDLKKSQKDQQKSKAKLKGATAGMIAEIKQHKKLIEKLQKDLEASSYQHKKDSAERHLEKVNQWASDLSEERTKKGSLQRDYEAAVSQQLKEAEELDHVTRENQLLTSEKRRLQSELTAVQHESQLHGKQLQDDREACSRHGEAIEKEKDRSLRAFKEIQIQEKELSQRTLALGKSLISRKLLRSCLRSEKKRFDLMISEKQGLVERLNNQLRDTTAGSESLMYNMQTFKVENADVRAKFHIMEIEYDIIRSKHFSLSERHEEMTSKKNDTISENHIIITKLQCAVDGLKEQQSESKTRQEDALKPDKTTFTELRHGADLIASALDTERDSFPPLNSAHSRRSQLGLISPDHLQLA</sequence>
<gene>
    <name evidence="3" type="ORF">EYF80_040266</name>
</gene>
<feature type="coiled-coil region" evidence="1">
    <location>
        <begin position="168"/>
        <end position="195"/>
    </location>
</feature>
<feature type="compositionally biased region" description="Polar residues" evidence="2">
    <location>
        <begin position="120"/>
        <end position="136"/>
    </location>
</feature>
<reference evidence="3 4" key="1">
    <citation type="submission" date="2019-03" db="EMBL/GenBank/DDBJ databases">
        <title>First draft genome of Liparis tanakae, snailfish: a comprehensive survey of snailfish specific genes.</title>
        <authorList>
            <person name="Kim W."/>
            <person name="Song I."/>
            <person name="Jeong J.-H."/>
            <person name="Kim D."/>
            <person name="Kim S."/>
            <person name="Ryu S."/>
            <person name="Song J.Y."/>
            <person name="Lee S.K."/>
        </authorList>
    </citation>
    <scope>NUCLEOTIDE SEQUENCE [LARGE SCALE GENOMIC DNA]</scope>
    <source>
        <tissue evidence="3">Muscle</tissue>
    </source>
</reference>
<feature type="region of interest" description="Disordered" evidence="2">
    <location>
        <begin position="1"/>
        <end position="21"/>
    </location>
</feature>
<keyword evidence="1" id="KW-0175">Coiled coil</keyword>
<feature type="region of interest" description="Disordered" evidence="2">
    <location>
        <begin position="103"/>
        <end position="150"/>
    </location>
</feature>
<feature type="coiled-coil region" evidence="1">
    <location>
        <begin position="292"/>
        <end position="319"/>
    </location>
</feature>
<accession>A0A4Z2G920</accession>
<evidence type="ECO:0000313" key="4">
    <source>
        <dbReference type="Proteomes" id="UP000314294"/>
    </source>
</evidence>
<dbReference type="OrthoDB" id="8912113at2759"/>
<evidence type="ECO:0000313" key="3">
    <source>
        <dbReference type="EMBL" id="TNN49535.1"/>
    </source>
</evidence>